<evidence type="ECO:0000313" key="5">
    <source>
        <dbReference type="Proteomes" id="UP000085678"/>
    </source>
</evidence>
<dbReference type="InParanoid" id="A0A2R2MQE2"/>
<name>A0A2R2MQE2_LINAN</name>
<accession>A0A2R2MQE2</accession>
<dbReference type="GeneID" id="106175146"/>
<reference evidence="6" key="1">
    <citation type="submission" date="2025-08" db="UniProtKB">
        <authorList>
            <consortium name="RefSeq"/>
        </authorList>
    </citation>
    <scope>IDENTIFICATION</scope>
    <source>
        <tissue evidence="6">Gonads</tissue>
    </source>
</reference>
<organism evidence="5 6">
    <name type="scientific">Lingula anatina</name>
    <name type="common">Brachiopod</name>
    <name type="synonym">Lingula unguis</name>
    <dbReference type="NCBI Taxonomy" id="7574"/>
    <lineage>
        <taxon>Eukaryota</taxon>
        <taxon>Metazoa</taxon>
        <taxon>Spiralia</taxon>
        <taxon>Lophotrochozoa</taxon>
        <taxon>Brachiopoda</taxon>
        <taxon>Linguliformea</taxon>
        <taxon>Lingulata</taxon>
        <taxon>Lingulida</taxon>
        <taxon>Linguloidea</taxon>
        <taxon>Lingulidae</taxon>
        <taxon>Lingula</taxon>
    </lineage>
</organism>
<evidence type="ECO:0000256" key="3">
    <source>
        <dbReference type="ARBA" id="ARBA00023157"/>
    </source>
</evidence>
<gene>
    <name evidence="6" type="primary">LOC106175146</name>
</gene>
<dbReference type="AlphaFoldDB" id="A0A2R2MQE2"/>
<protein>
    <submittedName>
        <fullName evidence="6">Folate receptor alpha-like</fullName>
    </submittedName>
</protein>
<dbReference type="OrthoDB" id="5982417at2759"/>
<sequence length="225" mass="25904">MELLPGFSKPSPSPDTKLECIRYRDRSCCKPGITNTFEENENFQNITIYNICPQKSSLSSACHREFFDELCFFLCSPNIGPWITEATHDAAPEKERFKDVPLCASECNRWWDACKHEFTCYVNWYNDVVRDANGLNICGPGQQCRRYDAIYNSSTNFCETIWDFSFKVTPDDQPCMKFGFDVNKPNPNIDVARRKVGVISACPPFSSVLYFLHFVCVVICILTMW</sequence>
<evidence type="ECO:0000256" key="1">
    <source>
        <dbReference type="ARBA" id="ARBA00007932"/>
    </source>
</evidence>
<evidence type="ECO:0000313" key="6">
    <source>
        <dbReference type="RefSeq" id="XP_023932227.1"/>
    </source>
</evidence>
<keyword evidence="2" id="KW-0732">Signal</keyword>
<feature type="domain" description="Folate receptor-like" evidence="4">
    <location>
        <begin position="8"/>
        <end position="176"/>
    </location>
</feature>
<evidence type="ECO:0000259" key="4">
    <source>
        <dbReference type="Pfam" id="PF03024"/>
    </source>
</evidence>
<dbReference type="Pfam" id="PF03024">
    <property type="entry name" value="Folate_rec"/>
    <property type="match status" value="1"/>
</dbReference>
<dbReference type="PANTHER" id="PTHR10517">
    <property type="entry name" value="FOLATE RECEPTOR"/>
    <property type="match status" value="1"/>
</dbReference>
<dbReference type="PANTHER" id="PTHR10517:SF14">
    <property type="entry name" value="FOLATE RECEPTOR 1-RELATED"/>
    <property type="match status" value="1"/>
</dbReference>
<dbReference type="InterPro" id="IPR018143">
    <property type="entry name" value="Folate_rcpt-like"/>
</dbReference>
<dbReference type="Proteomes" id="UP000085678">
    <property type="component" value="Unplaced"/>
</dbReference>
<evidence type="ECO:0000256" key="2">
    <source>
        <dbReference type="ARBA" id="ARBA00022729"/>
    </source>
</evidence>
<dbReference type="KEGG" id="lak:106175146"/>
<comment type="similarity">
    <text evidence="1">Belongs to the folate receptor family.</text>
</comment>
<proteinExistence type="inferred from homology"/>
<dbReference type="GO" id="GO:0038023">
    <property type="term" value="F:signaling receptor activity"/>
    <property type="evidence" value="ECO:0007669"/>
    <property type="project" value="TreeGrafter"/>
</dbReference>
<keyword evidence="5" id="KW-1185">Reference proteome</keyword>
<dbReference type="InterPro" id="IPR004269">
    <property type="entry name" value="Folate_rcpt"/>
</dbReference>
<keyword evidence="3" id="KW-1015">Disulfide bond</keyword>
<dbReference type="RefSeq" id="XP_023932227.1">
    <property type="nucleotide sequence ID" value="XM_024076459.1"/>
</dbReference>
<dbReference type="GO" id="GO:0009897">
    <property type="term" value="C:external side of plasma membrane"/>
    <property type="evidence" value="ECO:0007669"/>
    <property type="project" value="TreeGrafter"/>
</dbReference>